<protein>
    <submittedName>
        <fullName evidence="1">Adenylate kinase</fullName>
    </submittedName>
</protein>
<organism evidence="1 2">
    <name type="scientific">Microbacterium album</name>
    <dbReference type="NCBI Taxonomy" id="2053191"/>
    <lineage>
        <taxon>Bacteria</taxon>
        <taxon>Bacillati</taxon>
        <taxon>Actinomycetota</taxon>
        <taxon>Actinomycetes</taxon>
        <taxon>Micrococcales</taxon>
        <taxon>Microbacteriaceae</taxon>
        <taxon>Microbacterium</taxon>
    </lineage>
</organism>
<dbReference type="GO" id="GO:0016301">
    <property type="term" value="F:kinase activity"/>
    <property type="evidence" value="ECO:0007669"/>
    <property type="project" value="UniProtKB-KW"/>
</dbReference>
<dbReference type="SUPFAM" id="SSF52540">
    <property type="entry name" value="P-loop containing nucleoside triphosphate hydrolases"/>
    <property type="match status" value="1"/>
</dbReference>
<dbReference type="Proteomes" id="UP000657592">
    <property type="component" value="Unassembled WGS sequence"/>
</dbReference>
<keyword evidence="1" id="KW-0808">Transferase</keyword>
<evidence type="ECO:0000313" key="2">
    <source>
        <dbReference type="Proteomes" id="UP000657592"/>
    </source>
</evidence>
<dbReference type="CDD" id="cd01983">
    <property type="entry name" value="SIMIBI"/>
    <property type="match status" value="1"/>
</dbReference>
<keyword evidence="1" id="KW-0418">Kinase</keyword>
<reference evidence="1" key="2">
    <citation type="submission" date="2020-09" db="EMBL/GenBank/DDBJ databases">
        <authorList>
            <person name="Sun Q."/>
            <person name="Zhou Y."/>
        </authorList>
    </citation>
    <scope>NUCLEOTIDE SEQUENCE</scope>
    <source>
        <strain evidence="1">CGMCC 1.15794</strain>
    </source>
</reference>
<keyword evidence="2" id="KW-1185">Reference proteome</keyword>
<name>A0A917IDS2_9MICO</name>
<sequence>MSSRSSTSDSPFVLAHEAACTAVIAAVAALPPGPAIVLLDGRSGSGKSTMAARLVAEWPRPGERPQLVALDSLYPGWRGLAEGTRLVREWVLEPHRSGRPGRWRRFDWIEARFAEAHDVDPARPLVVEGAGALTPASSALADVTVWVDAPEPSRRGRALARDGEAYEPHWDVWAGQEARHIARNDPRGLAQLAFELP</sequence>
<dbReference type="EMBL" id="BMJY01000003">
    <property type="protein sequence ID" value="GGH39190.1"/>
    <property type="molecule type" value="Genomic_DNA"/>
</dbReference>
<dbReference type="RefSeq" id="WP_229663086.1">
    <property type="nucleotide sequence ID" value="NZ_BMJY01000003.1"/>
</dbReference>
<gene>
    <name evidence="1" type="ORF">GCM10010921_10270</name>
</gene>
<comment type="caution">
    <text evidence="1">The sequence shown here is derived from an EMBL/GenBank/DDBJ whole genome shotgun (WGS) entry which is preliminary data.</text>
</comment>
<evidence type="ECO:0000313" key="1">
    <source>
        <dbReference type="EMBL" id="GGH39190.1"/>
    </source>
</evidence>
<dbReference type="InterPro" id="IPR027417">
    <property type="entry name" value="P-loop_NTPase"/>
</dbReference>
<dbReference type="Gene3D" id="3.40.50.300">
    <property type="entry name" value="P-loop containing nucleotide triphosphate hydrolases"/>
    <property type="match status" value="1"/>
</dbReference>
<accession>A0A917IDS2</accession>
<proteinExistence type="predicted"/>
<reference evidence="1" key="1">
    <citation type="journal article" date="2014" name="Int. J. Syst. Evol. Microbiol.">
        <title>Complete genome sequence of Corynebacterium casei LMG S-19264T (=DSM 44701T), isolated from a smear-ripened cheese.</title>
        <authorList>
            <consortium name="US DOE Joint Genome Institute (JGI-PGF)"/>
            <person name="Walter F."/>
            <person name="Albersmeier A."/>
            <person name="Kalinowski J."/>
            <person name="Ruckert C."/>
        </authorList>
    </citation>
    <scope>NUCLEOTIDE SEQUENCE</scope>
    <source>
        <strain evidence="1">CGMCC 1.15794</strain>
    </source>
</reference>
<dbReference type="AlphaFoldDB" id="A0A917IDS2"/>
<dbReference type="NCBIfam" id="NF005115">
    <property type="entry name" value="PRK06547.1"/>
    <property type="match status" value="1"/>
</dbReference>